<dbReference type="EMBL" id="QJKJ01008321">
    <property type="protein sequence ID" value="RDX80100.1"/>
    <property type="molecule type" value="Genomic_DNA"/>
</dbReference>
<organism evidence="1 2">
    <name type="scientific">Mucuna pruriens</name>
    <name type="common">Velvet bean</name>
    <name type="synonym">Dolichos pruriens</name>
    <dbReference type="NCBI Taxonomy" id="157652"/>
    <lineage>
        <taxon>Eukaryota</taxon>
        <taxon>Viridiplantae</taxon>
        <taxon>Streptophyta</taxon>
        <taxon>Embryophyta</taxon>
        <taxon>Tracheophyta</taxon>
        <taxon>Spermatophyta</taxon>
        <taxon>Magnoliopsida</taxon>
        <taxon>eudicotyledons</taxon>
        <taxon>Gunneridae</taxon>
        <taxon>Pentapetalae</taxon>
        <taxon>rosids</taxon>
        <taxon>fabids</taxon>
        <taxon>Fabales</taxon>
        <taxon>Fabaceae</taxon>
        <taxon>Papilionoideae</taxon>
        <taxon>50 kb inversion clade</taxon>
        <taxon>NPAAA clade</taxon>
        <taxon>indigoferoid/millettioid clade</taxon>
        <taxon>Phaseoleae</taxon>
        <taxon>Mucuna</taxon>
    </lineage>
</organism>
<protein>
    <submittedName>
        <fullName evidence="1">Uncharacterized protein</fullName>
    </submittedName>
</protein>
<accession>A0A371FPJ4</accession>
<sequence>MAGGATTSALVIPYYAPFDHLRNSIQTNIWHRCYDPVSSKRRRNDGQSRFTVGVTHIKEYATKAKVPRYYNTKVFPQKLKKQDLVLKRVFKDKTSNKLTPNWEGPYRIEDEVGKGAYRIEHLDGWRVPRTWNLEILRIYYN</sequence>
<dbReference type="AlphaFoldDB" id="A0A371FPJ4"/>
<reference evidence="1" key="1">
    <citation type="submission" date="2018-05" db="EMBL/GenBank/DDBJ databases">
        <title>Draft genome of Mucuna pruriens seed.</title>
        <authorList>
            <person name="Nnadi N.E."/>
            <person name="Vos R."/>
            <person name="Hasami M.H."/>
            <person name="Devisetty U.K."/>
            <person name="Aguiy J.C."/>
        </authorList>
    </citation>
    <scope>NUCLEOTIDE SEQUENCE [LARGE SCALE GENOMIC DNA]</scope>
    <source>
        <strain evidence="1">JCA_2017</strain>
    </source>
</reference>
<keyword evidence="2" id="KW-1185">Reference proteome</keyword>
<feature type="non-terminal residue" evidence="1">
    <location>
        <position position="1"/>
    </location>
</feature>
<gene>
    <name evidence="1" type="ORF">CR513_39388</name>
</gene>
<name>A0A371FPJ4_MUCPR</name>
<evidence type="ECO:0000313" key="1">
    <source>
        <dbReference type="EMBL" id="RDX80100.1"/>
    </source>
</evidence>
<proteinExistence type="predicted"/>
<evidence type="ECO:0000313" key="2">
    <source>
        <dbReference type="Proteomes" id="UP000257109"/>
    </source>
</evidence>
<dbReference type="Proteomes" id="UP000257109">
    <property type="component" value="Unassembled WGS sequence"/>
</dbReference>
<comment type="caution">
    <text evidence="1">The sequence shown here is derived from an EMBL/GenBank/DDBJ whole genome shotgun (WGS) entry which is preliminary data.</text>
</comment>
<dbReference type="OrthoDB" id="1433117at2759"/>